<keyword evidence="3" id="KW-1003">Cell membrane</keyword>
<dbReference type="Gene3D" id="1.20.1720.10">
    <property type="entry name" value="Multidrug resistance protein D"/>
    <property type="match status" value="1"/>
</dbReference>
<keyword evidence="2" id="KW-0813">Transport</keyword>
<accession>A0ABX0TW52</accession>
<dbReference type="Proteomes" id="UP000727456">
    <property type="component" value="Unassembled WGS sequence"/>
</dbReference>
<dbReference type="InterPro" id="IPR020846">
    <property type="entry name" value="MFS_dom"/>
</dbReference>
<evidence type="ECO:0000256" key="1">
    <source>
        <dbReference type="ARBA" id="ARBA00004651"/>
    </source>
</evidence>
<keyword evidence="10" id="KW-1185">Reference proteome</keyword>
<evidence type="ECO:0000256" key="6">
    <source>
        <dbReference type="ARBA" id="ARBA00023136"/>
    </source>
</evidence>
<dbReference type="PANTHER" id="PTHR23501:SF174">
    <property type="entry name" value="MULTIDRUG EXPORT PROTEIN EMRB-RELATED"/>
    <property type="match status" value="1"/>
</dbReference>
<evidence type="ECO:0000256" key="4">
    <source>
        <dbReference type="ARBA" id="ARBA00022692"/>
    </source>
</evidence>
<feature type="transmembrane region" description="Helical" evidence="7">
    <location>
        <begin position="12"/>
        <end position="35"/>
    </location>
</feature>
<feature type="transmembrane region" description="Helical" evidence="7">
    <location>
        <begin position="377"/>
        <end position="397"/>
    </location>
</feature>
<feature type="transmembrane region" description="Helical" evidence="7">
    <location>
        <begin position="113"/>
        <end position="138"/>
    </location>
</feature>
<keyword evidence="6 7" id="KW-0472">Membrane</keyword>
<feature type="domain" description="Major facilitator superfamily (MFS) profile" evidence="8">
    <location>
        <begin position="22"/>
        <end position="507"/>
    </location>
</feature>
<feature type="transmembrane region" description="Helical" evidence="7">
    <location>
        <begin position="239"/>
        <end position="258"/>
    </location>
</feature>
<evidence type="ECO:0000256" key="2">
    <source>
        <dbReference type="ARBA" id="ARBA00022448"/>
    </source>
</evidence>
<organism evidence="9 10">
    <name type="scientific">Sphingomonas vulcanisoli</name>
    <dbReference type="NCBI Taxonomy" id="1658060"/>
    <lineage>
        <taxon>Bacteria</taxon>
        <taxon>Pseudomonadati</taxon>
        <taxon>Pseudomonadota</taxon>
        <taxon>Alphaproteobacteria</taxon>
        <taxon>Sphingomonadales</taxon>
        <taxon>Sphingomonadaceae</taxon>
        <taxon>Sphingomonas</taxon>
    </lineage>
</organism>
<dbReference type="RefSeq" id="WP_167074092.1">
    <property type="nucleotide sequence ID" value="NZ_JAAOZC010000007.1"/>
</dbReference>
<dbReference type="InterPro" id="IPR004638">
    <property type="entry name" value="EmrB-like"/>
</dbReference>
<dbReference type="InterPro" id="IPR036259">
    <property type="entry name" value="MFS_trans_sf"/>
</dbReference>
<dbReference type="NCBIfam" id="TIGR00711">
    <property type="entry name" value="efflux_EmrB"/>
    <property type="match status" value="1"/>
</dbReference>
<dbReference type="PROSITE" id="PS50850">
    <property type="entry name" value="MFS"/>
    <property type="match status" value="1"/>
</dbReference>
<feature type="transmembrane region" description="Helical" evidence="7">
    <location>
        <begin position="485"/>
        <end position="502"/>
    </location>
</feature>
<feature type="transmembrane region" description="Helical" evidence="7">
    <location>
        <begin position="308"/>
        <end position="327"/>
    </location>
</feature>
<protein>
    <submittedName>
        <fullName evidence="9">DHA2 family multidrug resistance protein</fullName>
    </submittedName>
</protein>
<sequence>MSGSAATAAEPPPLVGVILWIVALALATGTFMQVLDGTIANVSLPTIAGNLGISSDNGVWIITSFAVANGVTVPLTGWLMGRFGVVKTFCVSVTAFTLASLLCGIAWDLPSLILFRILQGACSGPMIPGSQALLLMIFPANKRALALSIWSVMTMGAPVLGPVLGGFISDHYHWGWIFLINVPVGIVVALISWLGLRTRDTPIVKVKFDTVGLILLAIWVFSLQVVLDLGKDRDWFHNNLIVALSCCAAVGFVAWVIWELTDRQPAVDLRLFKTRNFLLANIALALGYAVMFGNNLLLPLWLQQQMGYTATYAGLVAAPAGLMAVVLSPLLSRTRNLDSRIVATIAFLGYGICYLLRARYTPDASFWALTLPQIVQGVGAAMFFVPLLTIMLGGLRADQVPSASGLSNFVRITAGSFGASIITTLWSRRETLHQTRLVENANPWSPVYQQATDQMQAHGMTMAQANGSILRSVIDQSYLLASTEIFYVSGWISIALIAVVWFSRRAQPSQHVVVAD</sequence>
<dbReference type="Pfam" id="PF07690">
    <property type="entry name" value="MFS_1"/>
    <property type="match status" value="1"/>
</dbReference>
<evidence type="ECO:0000256" key="5">
    <source>
        <dbReference type="ARBA" id="ARBA00022989"/>
    </source>
</evidence>
<evidence type="ECO:0000256" key="3">
    <source>
        <dbReference type="ARBA" id="ARBA00022475"/>
    </source>
</evidence>
<reference evidence="9 10" key="1">
    <citation type="submission" date="2020-03" db="EMBL/GenBank/DDBJ databases">
        <title>Genomic Encyclopedia of Type Strains, Phase III (KMG-III): the genomes of soil and plant-associated and newly described type strains.</title>
        <authorList>
            <person name="Whitman W."/>
        </authorList>
    </citation>
    <scope>NUCLEOTIDE SEQUENCE [LARGE SCALE GENOMIC DNA]</scope>
    <source>
        <strain evidence="9 10">CECT 8804</strain>
    </source>
</reference>
<feature type="transmembrane region" description="Helical" evidence="7">
    <location>
        <begin position="59"/>
        <end position="81"/>
    </location>
</feature>
<dbReference type="Gene3D" id="1.20.1250.20">
    <property type="entry name" value="MFS general substrate transporter like domains"/>
    <property type="match status" value="1"/>
</dbReference>
<dbReference type="EMBL" id="JAAOZC010000007">
    <property type="protein sequence ID" value="NIJ08939.1"/>
    <property type="molecule type" value="Genomic_DNA"/>
</dbReference>
<feature type="transmembrane region" description="Helical" evidence="7">
    <location>
        <begin position="174"/>
        <end position="196"/>
    </location>
</feature>
<feature type="transmembrane region" description="Helical" evidence="7">
    <location>
        <begin position="88"/>
        <end position="107"/>
    </location>
</feature>
<dbReference type="SUPFAM" id="SSF103473">
    <property type="entry name" value="MFS general substrate transporter"/>
    <property type="match status" value="1"/>
</dbReference>
<feature type="transmembrane region" description="Helical" evidence="7">
    <location>
        <begin position="339"/>
        <end position="357"/>
    </location>
</feature>
<keyword evidence="4 7" id="KW-0812">Transmembrane</keyword>
<comment type="caution">
    <text evidence="9">The sequence shown here is derived from an EMBL/GenBank/DDBJ whole genome shotgun (WGS) entry which is preliminary data.</text>
</comment>
<name>A0ABX0TW52_9SPHN</name>
<evidence type="ECO:0000256" key="7">
    <source>
        <dbReference type="SAM" id="Phobius"/>
    </source>
</evidence>
<dbReference type="InterPro" id="IPR011701">
    <property type="entry name" value="MFS"/>
</dbReference>
<gene>
    <name evidence="9" type="ORF">FHS31_002569</name>
</gene>
<proteinExistence type="predicted"/>
<keyword evidence="5 7" id="KW-1133">Transmembrane helix</keyword>
<evidence type="ECO:0000313" key="9">
    <source>
        <dbReference type="EMBL" id="NIJ08939.1"/>
    </source>
</evidence>
<evidence type="ECO:0000259" key="8">
    <source>
        <dbReference type="PROSITE" id="PS50850"/>
    </source>
</evidence>
<feature type="transmembrane region" description="Helical" evidence="7">
    <location>
        <begin position="278"/>
        <end position="302"/>
    </location>
</feature>
<dbReference type="PANTHER" id="PTHR23501">
    <property type="entry name" value="MAJOR FACILITATOR SUPERFAMILY"/>
    <property type="match status" value="1"/>
</dbReference>
<evidence type="ECO:0000313" key="10">
    <source>
        <dbReference type="Proteomes" id="UP000727456"/>
    </source>
</evidence>
<feature type="transmembrane region" description="Helical" evidence="7">
    <location>
        <begin position="208"/>
        <end position="227"/>
    </location>
</feature>
<comment type="subcellular location">
    <subcellularLocation>
        <location evidence="1">Cell membrane</location>
        <topology evidence="1">Multi-pass membrane protein</topology>
    </subcellularLocation>
</comment>
<dbReference type="CDD" id="cd17503">
    <property type="entry name" value="MFS_LmrB_MDR_like"/>
    <property type="match status" value="1"/>
</dbReference>
<feature type="transmembrane region" description="Helical" evidence="7">
    <location>
        <begin position="145"/>
        <end position="168"/>
    </location>
</feature>
<feature type="transmembrane region" description="Helical" evidence="7">
    <location>
        <begin position="409"/>
        <end position="427"/>
    </location>
</feature>